<name>A0A6I1EPZ3_9BURK</name>
<evidence type="ECO:0000313" key="7">
    <source>
        <dbReference type="Proteomes" id="UP000430564"/>
    </source>
</evidence>
<comment type="similarity">
    <text evidence="1">Belongs to the bacterial solute-binding protein 5 family.</text>
</comment>
<feature type="chain" id="PRO_5026236464" evidence="4">
    <location>
        <begin position="22"/>
        <end position="535"/>
    </location>
</feature>
<protein>
    <submittedName>
        <fullName evidence="6">ABC transporter substrate-binding protein</fullName>
    </submittedName>
</protein>
<dbReference type="InterPro" id="IPR030678">
    <property type="entry name" value="Peptide/Ni-bd"/>
</dbReference>
<evidence type="ECO:0000256" key="2">
    <source>
        <dbReference type="ARBA" id="ARBA00022448"/>
    </source>
</evidence>
<dbReference type="PANTHER" id="PTHR30290">
    <property type="entry name" value="PERIPLASMIC BINDING COMPONENT OF ABC TRANSPORTER"/>
    <property type="match status" value="1"/>
</dbReference>
<evidence type="ECO:0000256" key="4">
    <source>
        <dbReference type="SAM" id="SignalP"/>
    </source>
</evidence>
<dbReference type="OrthoDB" id="9801799at2"/>
<dbReference type="RefSeq" id="WP_152158192.1">
    <property type="nucleotide sequence ID" value="NZ_WEHX01000027.1"/>
</dbReference>
<dbReference type="GO" id="GO:1904680">
    <property type="term" value="F:peptide transmembrane transporter activity"/>
    <property type="evidence" value="ECO:0007669"/>
    <property type="project" value="TreeGrafter"/>
</dbReference>
<keyword evidence="2" id="KW-0813">Transport</keyword>
<dbReference type="CDD" id="cd08498">
    <property type="entry name" value="PBP2_NikA_DppA_OppA_like_2"/>
    <property type="match status" value="1"/>
</dbReference>
<dbReference type="SUPFAM" id="SSF53850">
    <property type="entry name" value="Periplasmic binding protein-like II"/>
    <property type="match status" value="1"/>
</dbReference>
<evidence type="ECO:0000256" key="1">
    <source>
        <dbReference type="ARBA" id="ARBA00005695"/>
    </source>
</evidence>
<accession>A0A6I1EPZ3</accession>
<dbReference type="Pfam" id="PF00496">
    <property type="entry name" value="SBP_bac_5"/>
    <property type="match status" value="1"/>
</dbReference>
<dbReference type="PANTHER" id="PTHR30290:SF9">
    <property type="entry name" value="OLIGOPEPTIDE-BINDING PROTEIN APPA"/>
    <property type="match status" value="1"/>
</dbReference>
<dbReference type="GO" id="GO:0030288">
    <property type="term" value="C:outer membrane-bounded periplasmic space"/>
    <property type="evidence" value="ECO:0007669"/>
    <property type="project" value="UniProtKB-ARBA"/>
</dbReference>
<feature type="domain" description="Solute-binding protein family 5" evidence="5">
    <location>
        <begin position="70"/>
        <end position="448"/>
    </location>
</feature>
<dbReference type="GO" id="GO:0043190">
    <property type="term" value="C:ATP-binding cassette (ABC) transporter complex"/>
    <property type="evidence" value="ECO:0007669"/>
    <property type="project" value="InterPro"/>
</dbReference>
<keyword evidence="3 4" id="KW-0732">Signal</keyword>
<proteinExistence type="inferred from homology"/>
<feature type="signal peptide" evidence="4">
    <location>
        <begin position="1"/>
        <end position="21"/>
    </location>
</feature>
<dbReference type="PIRSF" id="PIRSF002741">
    <property type="entry name" value="MppA"/>
    <property type="match status" value="1"/>
</dbReference>
<dbReference type="InterPro" id="IPR039424">
    <property type="entry name" value="SBP_5"/>
</dbReference>
<dbReference type="GO" id="GO:0015833">
    <property type="term" value="P:peptide transport"/>
    <property type="evidence" value="ECO:0007669"/>
    <property type="project" value="TreeGrafter"/>
</dbReference>
<dbReference type="Gene3D" id="3.10.105.10">
    <property type="entry name" value="Dipeptide-binding Protein, Domain 3"/>
    <property type="match status" value="1"/>
</dbReference>
<gene>
    <name evidence="6" type="ORF">GBM95_05605</name>
</gene>
<dbReference type="AlphaFoldDB" id="A0A6I1EPZ3"/>
<dbReference type="Proteomes" id="UP000430564">
    <property type="component" value="Unassembled WGS sequence"/>
</dbReference>
<evidence type="ECO:0000313" key="6">
    <source>
        <dbReference type="EMBL" id="KAB7660694.1"/>
    </source>
</evidence>
<evidence type="ECO:0000259" key="5">
    <source>
        <dbReference type="Pfam" id="PF00496"/>
    </source>
</evidence>
<organism evidence="6 7">
    <name type="scientific">Sutterella seckii</name>
    <dbReference type="NCBI Taxonomy" id="1944635"/>
    <lineage>
        <taxon>Bacteria</taxon>
        <taxon>Pseudomonadati</taxon>
        <taxon>Pseudomonadota</taxon>
        <taxon>Betaproteobacteria</taxon>
        <taxon>Burkholderiales</taxon>
        <taxon>Sutterellaceae</taxon>
        <taxon>Sutterella</taxon>
    </lineage>
</organism>
<sequence length="535" mass="58968">MTRFVRTELCAALSAISLAFAAGGAAAADFSWSSAGDILTFDIHAQNENLNITAISAVYEGLLRWSPDRKLEPALATRYERVPEGFLFTIREGVKFHAGETLTPEDVVFSINRALNPRSQFKSFCEGIIKAEKAGPNQVLIRTTNGSPVILNQLVDLKIMSESWAKAHGALEPQNYIAKEESYAARHANGTGPFRLVTREEDVKTIFAANHDWWDEKNRSGNVETATFRPIASASTRTAALLSGEVDFVIDPAAQDLQRLKRSPGVKVTEGPENRTLMVALDEYRDNSPYVRDASGKPLAQNPFKDKRVREALFLSVNRDGIKRGVMRGLSVPTGTIVTSIVNGWDKTAAEPPKTDIAGVKKLLTEAGYPQGFGFTLDCPNNRWTNDEATCKALASQWGRIGVKVEVNTMPRAKYFPKVLSFDTSAGLVGWGAPTFDALYALQSLSATFNPKTGDGIANIGRASLPAMDEALKKIRAEENPEKRNALLGEALRIERENYLHIPVHELMIAWAMRDKVAVVHRPDNRLTMEWVNVK</sequence>
<dbReference type="Gene3D" id="3.40.190.10">
    <property type="entry name" value="Periplasmic binding protein-like II"/>
    <property type="match status" value="1"/>
</dbReference>
<dbReference type="EMBL" id="WEHX01000027">
    <property type="protein sequence ID" value="KAB7660694.1"/>
    <property type="molecule type" value="Genomic_DNA"/>
</dbReference>
<dbReference type="InterPro" id="IPR000914">
    <property type="entry name" value="SBP_5_dom"/>
</dbReference>
<evidence type="ECO:0000256" key="3">
    <source>
        <dbReference type="ARBA" id="ARBA00022729"/>
    </source>
</evidence>
<comment type="caution">
    <text evidence="6">The sequence shown here is derived from an EMBL/GenBank/DDBJ whole genome shotgun (WGS) entry which is preliminary data.</text>
</comment>
<reference evidence="6 7" key="1">
    <citation type="submission" date="2019-10" db="EMBL/GenBank/DDBJ databases">
        <title>Genome diversity of Sutterella seckii.</title>
        <authorList>
            <person name="Chaplin A.V."/>
            <person name="Sokolova S.R."/>
            <person name="Mosin K.A."/>
            <person name="Ivanova E.L."/>
            <person name="Kochetkova T.O."/>
            <person name="Goltsov A.Y."/>
            <person name="Trofimov D.Y."/>
            <person name="Efimov B.A."/>
        </authorList>
    </citation>
    <scope>NUCLEOTIDE SEQUENCE [LARGE SCALE GENOMIC DNA]</scope>
    <source>
        <strain evidence="6 7">ASD393</strain>
    </source>
</reference>